<dbReference type="AlphaFoldDB" id="A0A0R1W6A6"/>
<evidence type="ECO:0000313" key="2">
    <source>
        <dbReference type="EMBL" id="KRM12943.1"/>
    </source>
</evidence>
<gene>
    <name evidence="2" type="ORF">FD16_GL001628</name>
</gene>
<feature type="transmembrane region" description="Helical" evidence="1">
    <location>
        <begin position="41"/>
        <end position="61"/>
    </location>
</feature>
<keyword evidence="3" id="KW-1185">Reference proteome</keyword>
<dbReference type="InterPro" id="IPR004676">
    <property type="entry name" value="Cd-R_transporter"/>
</dbReference>
<dbReference type="STRING" id="1423807.FD16_GL001628"/>
<comment type="caution">
    <text evidence="2">The sequence shown here is derived from an EMBL/GenBank/DDBJ whole genome shotgun (WGS) entry which is preliminary data.</text>
</comment>
<evidence type="ECO:0000313" key="3">
    <source>
        <dbReference type="Proteomes" id="UP000051820"/>
    </source>
</evidence>
<dbReference type="OrthoDB" id="7995400at2"/>
<dbReference type="RefSeq" id="WP_010621444.1">
    <property type="nucleotide sequence ID" value="NZ_AZGF01000004.1"/>
</dbReference>
<dbReference type="Proteomes" id="UP000051820">
    <property type="component" value="Unassembled WGS sequence"/>
</dbReference>
<feature type="transmembrane region" description="Helical" evidence="1">
    <location>
        <begin position="133"/>
        <end position="158"/>
    </location>
</feature>
<name>A0A0R1W6A6_9LACO</name>
<keyword evidence="1" id="KW-0812">Transmembrane</keyword>
<keyword evidence="1" id="KW-0472">Membrane</keyword>
<protein>
    <submittedName>
        <fullName evidence="2">Cadmium resistance transporter</fullName>
    </submittedName>
</protein>
<feature type="transmembrane region" description="Helical" evidence="1">
    <location>
        <begin position="106"/>
        <end position="127"/>
    </location>
</feature>
<reference evidence="2 3" key="1">
    <citation type="journal article" date="2015" name="Genome Announc.">
        <title>Expanding the biotechnology potential of lactobacilli through comparative genomics of 213 strains and associated genera.</title>
        <authorList>
            <person name="Sun Z."/>
            <person name="Harris H.M."/>
            <person name="McCann A."/>
            <person name="Guo C."/>
            <person name="Argimon S."/>
            <person name="Zhang W."/>
            <person name="Yang X."/>
            <person name="Jeffery I.B."/>
            <person name="Cooney J.C."/>
            <person name="Kagawa T.F."/>
            <person name="Liu W."/>
            <person name="Song Y."/>
            <person name="Salvetti E."/>
            <person name="Wrobel A."/>
            <person name="Rasinkangas P."/>
            <person name="Parkhill J."/>
            <person name="Rea M.C."/>
            <person name="O'Sullivan O."/>
            <person name="Ritari J."/>
            <person name="Douillard F.P."/>
            <person name="Paul Ross R."/>
            <person name="Yang R."/>
            <person name="Briner A.E."/>
            <person name="Felis G.E."/>
            <person name="de Vos W.M."/>
            <person name="Barrangou R."/>
            <person name="Klaenhammer T.R."/>
            <person name="Caufield P.W."/>
            <person name="Cui Y."/>
            <person name="Zhang H."/>
            <person name="O'Toole P.W."/>
        </authorList>
    </citation>
    <scope>NUCLEOTIDE SEQUENCE [LARGE SCALE GENOMIC DNA]</scope>
    <source>
        <strain evidence="2 3">DSM 5007</strain>
    </source>
</reference>
<dbReference type="EMBL" id="AZGF01000004">
    <property type="protein sequence ID" value="KRM12943.1"/>
    <property type="molecule type" value="Genomic_DNA"/>
</dbReference>
<accession>A0A0R1W6A6</accession>
<organism evidence="2 3">
    <name type="scientific">Paucilactobacillus suebicus DSM 5007 = KCTC 3549</name>
    <dbReference type="NCBI Taxonomy" id="1423807"/>
    <lineage>
        <taxon>Bacteria</taxon>
        <taxon>Bacillati</taxon>
        <taxon>Bacillota</taxon>
        <taxon>Bacilli</taxon>
        <taxon>Lactobacillales</taxon>
        <taxon>Lactobacillaceae</taxon>
        <taxon>Paucilactobacillus</taxon>
    </lineage>
</organism>
<feature type="transmembrane region" description="Helical" evidence="1">
    <location>
        <begin position="170"/>
        <end position="188"/>
    </location>
</feature>
<feature type="transmembrane region" description="Helical" evidence="1">
    <location>
        <begin position="67"/>
        <end position="85"/>
    </location>
</feature>
<proteinExistence type="predicted"/>
<dbReference type="PATRIC" id="fig|1423807.3.peg.1669"/>
<dbReference type="Pfam" id="PF03596">
    <property type="entry name" value="Cad"/>
    <property type="match status" value="1"/>
</dbReference>
<dbReference type="eggNOG" id="COG4300">
    <property type="taxonomic scope" value="Bacteria"/>
</dbReference>
<evidence type="ECO:0000256" key="1">
    <source>
        <dbReference type="SAM" id="Phobius"/>
    </source>
</evidence>
<feature type="transmembrane region" description="Helical" evidence="1">
    <location>
        <begin position="6"/>
        <end position="29"/>
    </location>
</feature>
<keyword evidence="1" id="KW-1133">Transmembrane helix</keyword>
<sequence>MFNQLIIDITAFISTNLDDLFVLTFLFSIAKTSKDRITIATAQYCGLVVLTLVGTIIGKLINGVSPHLIGLIGVIPIIMAIHLLLKRFRKSSDMGEDVPQQSVISFIFVISITISNGADNISVYVPLFSQFNILRYSFMLIIFAIMTFIWVLIGYNLARLPIIRNTLAKTNQIAIPIILFLIGCYIISKNGLPFF</sequence>